<dbReference type="Pfam" id="PF00072">
    <property type="entry name" value="Response_reg"/>
    <property type="match status" value="1"/>
</dbReference>
<dbReference type="PROSITE" id="PS51755">
    <property type="entry name" value="OMPR_PHOB"/>
    <property type="match status" value="1"/>
</dbReference>
<feature type="domain" description="Response regulatory" evidence="8">
    <location>
        <begin position="5"/>
        <end position="120"/>
    </location>
</feature>
<dbReference type="RefSeq" id="WP_007207285.1">
    <property type="nucleotide sequence ID" value="NZ_GL622241.1"/>
</dbReference>
<feature type="domain" description="OmpR/PhoB-type" evidence="9">
    <location>
        <begin position="135"/>
        <end position="233"/>
    </location>
</feature>
<dbReference type="PANTHER" id="PTHR48111:SF52">
    <property type="entry name" value="TRANSCRIPTIONAL REGULATORY PROTEIN YVRH"/>
    <property type="match status" value="1"/>
</dbReference>
<protein>
    <submittedName>
        <fullName evidence="10">Response regulator receiver domain protein</fullName>
    </submittedName>
</protein>
<evidence type="ECO:0000256" key="6">
    <source>
        <dbReference type="PROSITE-ProRule" id="PRU00169"/>
    </source>
</evidence>
<dbReference type="PANTHER" id="PTHR48111">
    <property type="entry name" value="REGULATOR OF RPOS"/>
    <property type="match status" value="1"/>
</dbReference>
<dbReference type="SMART" id="SM00862">
    <property type="entry name" value="Trans_reg_C"/>
    <property type="match status" value="1"/>
</dbReference>
<dbReference type="GO" id="GO:0000156">
    <property type="term" value="F:phosphorelay response regulator activity"/>
    <property type="evidence" value="ECO:0007669"/>
    <property type="project" value="TreeGrafter"/>
</dbReference>
<keyword evidence="3" id="KW-0805">Transcription regulation</keyword>
<dbReference type="HOGENOM" id="CLU_000445_30_4_9"/>
<dbReference type="PROSITE" id="PS50110">
    <property type="entry name" value="RESPONSE_REGULATORY"/>
    <property type="match status" value="1"/>
</dbReference>
<dbReference type="CDD" id="cd17574">
    <property type="entry name" value="REC_OmpR"/>
    <property type="match status" value="1"/>
</dbReference>
<dbReference type="Gene3D" id="1.10.10.10">
    <property type="entry name" value="Winged helix-like DNA-binding domain superfamily/Winged helix DNA-binding domain"/>
    <property type="match status" value="1"/>
</dbReference>
<keyword evidence="11" id="KW-1185">Reference proteome</keyword>
<dbReference type="InterPro" id="IPR011006">
    <property type="entry name" value="CheY-like_superfamily"/>
</dbReference>
<evidence type="ECO:0000259" key="9">
    <source>
        <dbReference type="PROSITE" id="PS51755"/>
    </source>
</evidence>
<organism evidence="10 11">
    <name type="scientific">Enterococcus italicus (strain DSM 15952 / CCUG 50447 / LMG 22039 / TP 1.5)</name>
    <dbReference type="NCBI Taxonomy" id="888064"/>
    <lineage>
        <taxon>Bacteria</taxon>
        <taxon>Bacillati</taxon>
        <taxon>Bacillota</taxon>
        <taxon>Bacilli</taxon>
        <taxon>Lactobacillales</taxon>
        <taxon>Enterococcaceae</taxon>
        <taxon>Enterococcus</taxon>
    </lineage>
</organism>
<keyword evidence="5" id="KW-0804">Transcription</keyword>
<dbReference type="GO" id="GO:0006355">
    <property type="term" value="P:regulation of DNA-templated transcription"/>
    <property type="evidence" value="ECO:0007669"/>
    <property type="project" value="InterPro"/>
</dbReference>
<dbReference type="SUPFAM" id="SSF52172">
    <property type="entry name" value="CheY-like"/>
    <property type="match status" value="1"/>
</dbReference>
<evidence type="ECO:0000256" key="5">
    <source>
        <dbReference type="ARBA" id="ARBA00023163"/>
    </source>
</evidence>
<evidence type="ECO:0000313" key="10">
    <source>
        <dbReference type="EMBL" id="EFU74899.1"/>
    </source>
</evidence>
<evidence type="ECO:0000256" key="4">
    <source>
        <dbReference type="ARBA" id="ARBA00023125"/>
    </source>
</evidence>
<keyword evidence="2" id="KW-0902">Two-component regulatory system</keyword>
<proteinExistence type="predicted"/>
<keyword evidence="4 7" id="KW-0238">DNA-binding</keyword>
<dbReference type="eggNOG" id="COG0745">
    <property type="taxonomic scope" value="Bacteria"/>
</dbReference>
<comment type="caution">
    <text evidence="10">The sequence shown here is derived from an EMBL/GenBank/DDBJ whole genome shotgun (WGS) entry which is preliminary data.</text>
</comment>
<dbReference type="InterPro" id="IPR001867">
    <property type="entry name" value="OmpR/PhoB-type_DNA-bd"/>
</dbReference>
<evidence type="ECO:0000256" key="2">
    <source>
        <dbReference type="ARBA" id="ARBA00023012"/>
    </source>
</evidence>
<dbReference type="Gene3D" id="6.10.250.690">
    <property type="match status" value="1"/>
</dbReference>
<dbReference type="InterPro" id="IPR036388">
    <property type="entry name" value="WH-like_DNA-bd_sf"/>
</dbReference>
<dbReference type="CDD" id="cd00383">
    <property type="entry name" value="trans_reg_C"/>
    <property type="match status" value="1"/>
</dbReference>
<evidence type="ECO:0000256" key="3">
    <source>
        <dbReference type="ARBA" id="ARBA00023015"/>
    </source>
</evidence>
<dbReference type="Proteomes" id="UP000010296">
    <property type="component" value="Unassembled WGS sequence"/>
</dbReference>
<dbReference type="GO" id="GO:0032993">
    <property type="term" value="C:protein-DNA complex"/>
    <property type="evidence" value="ECO:0007669"/>
    <property type="project" value="TreeGrafter"/>
</dbReference>
<dbReference type="AlphaFoldDB" id="E6LD24"/>
<sequence>MKDQKVLVVDDDPAIRRLIWKSLQSTGLLIYQSESVEATVDIISRVKFDLFLLDISLEYENDGYHLAQLIREQFPSVPILILSGKTSETDIITGLEMGADMYLTKPFKPAIIRAQVLSSLRRSKVIHQANQQVKQNEILLGRFRLNLNQYQFFKDDQLVALSSKETQLLQFFMENPNQVFTKDQIYAHVWNDGDTDANTIMVFINHLRNKIEDTPKDVKYLKNVWGIGYAFYPEGS</sequence>
<evidence type="ECO:0000313" key="11">
    <source>
        <dbReference type="Proteomes" id="UP000010296"/>
    </source>
</evidence>
<dbReference type="SMART" id="SM00448">
    <property type="entry name" value="REC"/>
    <property type="match status" value="1"/>
</dbReference>
<accession>E6LD24</accession>
<dbReference type="OrthoDB" id="9790442at2"/>
<keyword evidence="1 6" id="KW-0597">Phosphoprotein</keyword>
<dbReference type="InterPro" id="IPR039420">
    <property type="entry name" value="WalR-like"/>
</dbReference>
<dbReference type="GO" id="GO:0005829">
    <property type="term" value="C:cytosol"/>
    <property type="evidence" value="ECO:0007669"/>
    <property type="project" value="TreeGrafter"/>
</dbReference>
<evidence type="ECO:0000259" key="8">
    <source>
        <dbReference type="PROSITE" id="PS50110"/>
    </source>
</evidence>
<dbReference type="GO" id="GO:0000976">
    <property type="term" value="F:transcription cis-regulatory region binding"/>
    <property type="evidence" value="ECO:0007669"/>
    <property type="project" value="TreeGrafter"/>
</dbReference>
<feature type="modified residue" description="4-aspartylphosphate" evidence="6">
    <location>
        <position position="54"/>
    </location>
</feature>
<dbReference type="EMBL" id="AEPV01000007">
    <property type="protein sequence ID" value="EFU74899.1"/>
    <property type="molecule type" value="Genomic_DNA"/>
</dbReference>
<dbReference type="Gene3D" id="3.40.50.2300">
    <property type="match status" value="1"/>
</dbReference>
<evidence type="ECO:0000256" key="7">
    <source>
        <dbReference type="PROSITE-ProRule" id="PRU01091"/>
    </source>
</evidence>
<dbReference type="Pfam" id="PF00486">
    <property type="entry name" value="Trans_reg_C"/>
    <property type="match status" value="1"/>
</dbReference>
<evidence type="ECO:0000256" key="1">
    <source>
        <dbReference type="ARBA" id="ARBA00022553"/>
    </source>
</evidence>
<name>E6LD24_ENTI1</name>
<reference evidence="10 11" key="1">
    <citation type="submission" date="2010-12" db="EMBL/GenBank/DDBJ databases">
        <authorList>
            <person name="Muzny D."/>
            <person name="Qin X."/>
            <person name="Deng J."/>
            <person name="Jiang H."/>
            <person name="Liu Y."/>
            <person name="Qu J."/>
            <person name="Song X.-Z."/>
            <person name="Zhang L."/>
            <person name="Thornton R."/>
            <person name="Coyle M."/>
            <person name="Francisco L."/>
            <person name="Jackson L."/>
            <person name="Javaid M."/>
            <person name="Korchina V."/>
            <person name="Kovar C."/>
            <person name="Mata R."/>
            <person name="Mathew T."/>
            <person name="Ngo R."/>
            <person name="Nguyen L."/>
            <person name="Nguyen N."/>
            <person name="Okwuonu G."/>
            <person name="Ongeri F."/>
            <person name="Pham C."/>
            <person name="Simmons D."/>
            <person name="Wilczek-Boney K."/>
            <person name="Hale W."/>
            <person name="Jakkamsetti A."/>
            <person name="Pham P."/>
            <person name="Ruth R."/>
            <person name="San Lucas F."/>
            <person name="Warren J."/>
            <person name="Zhang J."/>
            <person name="Zhao Z."/>
            <person name="Zhou C."/>
            <person name="Zhu D."/>
            <person name="Lee S."/>
            <person name="Bess C."/>
            <person name="Blankenburg K."/>
            <person name="Forbes L."/>
            <person name="Fu Q."/>
            <person name="Gubbala S."/>
            <person name="Hirani K."/>
            <person name="Jayaseelan J.C."/>
            <person name="Lara F."/>
            <person name="Munidasa M."/>
            <person name="Palculict T."/>
            <person name="Patil S."/>
            <person name="Pu L.-L."/>
            <person name="Saada N."/>
            <person name="Tang L."/>
            <person name="Weissenberger G."/>
            <person name="Zhu Y."/>
            <person name="Hemphill L."/>
            <person name="Shang Y."/>
            <person name="Youmans B."/>
            <person name="Ayvaz T."/>
            <person name="Ross M."/>
            <person name="Santibanez J."/>
            <person name="Aqrawi P."/>
            <person name="Gross S."/>
            <person name="Joshi V."/>
            <person name="Fowler G."/>
            <person name="Nazareth L."/>
            <person name="Reid J."/>
            <person name="Worley K."/>
            <person name="Petrosino J."/>
            <person name="Highlander S."/>
            <person name="Gibbs R."/>
        </authorList>
    </citation>
    <scope>NUCLEOTIDE SEQUENCE [LARGE SCALE GENOMIC DNA]</scope>
    <source>
        <strain evidence="11">DSM 15952 / CCUG 50447 / LMG 22039 / TP 1.5</strain>
    </source>
</reference>
<dbReference type="InterPro" id="IPR001789">
    <property type="entry name" value="Sig_transdc_resp-reg_receiver"/>
</dbReference>
<dbReference type="STRING" id="888064.HMPREF9088_0264"/>
<gene>
    <name evidence="10" type="primary">phoP2</name>
    <name evidence="10" type="ORF">HMPREF9088_0264</name>
</gene>
<feature type="DNA-binding region" description="OmpR/PhoB-type" evidence="7">
    <location>
        <begin position="135"/>
        <end position="233"/>
    </location>
</feature>